<dbReference type="PANTHER" id="PTHR39599:SF1">
    <property type="entry name" value="GPI-ANCHORED PROTEIN (EUROFUNG)"/>
    <property type="match status" value="1"/>
</dbReference>
<evidence type="ECO:0000313" key="2">
    <source>
        <dbReference type="Proteomes" id="UP001140562"/>
    </source>
</evidence>
<keyword evidence="2" id="KW-1185">Reference proteome</keyword>
<dbReference type="OrthoDB" id="5410926at2759"/>
<dbReference type="EMBL" id="JAPEUV010000009">
    <property type="protein sequence ID" value="KAJ4341889.1"/>
    <property type="molecule type" value="Genomic_DNA"/>
</dbReference>
<dbReference type="Proteomes" id="UP001140562">
    <property type="component" value="Unassembled WGS sequence"/>
</dbReference>
<name>A0A9W9C4H2_9PLEO</name>
<organism evidence="1 2">
    <name type="scientific">Didymella glomerata</name>
    <dbReference type="NCBI Taxonomy" id="749621"/>
    <lineage>
        <taxon>Eukaryota</taxon>
        <taxon>Fungi</taxon>
        <taxon>Dikarya</taxon>
        <taxon>Ascomycota</taxon>
        <taxon>Pezizomycotina</taxon>
        <taxon>Dothideomycetes</taxon>
        <taxon>Pleosporomycetidae</taxon>
        <taxon>Pleosporales</taxon>
        <taxon>Pleosporineae</taxon>
        <taxon>Didymellaceae</taxon>
        <taxon>Didymella</taxon>
    </lineage>
</organism>
<proteinExistence type="predicted"/>
<dbReference type="PANTHER" id="PTHR39599">
    <property type="entry name" value="GPI-ANCHORED PROTEIN (EUROFUNG)-RELATED-RELATED"/>
    <property type="match status" value="1"/>
</dbReference>
<sequence>MQSKTQNLLEMTSEWIRSQREGWLSQLYGQEQSDGTRMLQTDTVQSRQLDIIDDLVSFRVSPGSAATRTASLVLSHADVETIWLNITGLVIKAAETIDNEKVSAALIDFVVELASLPDAVNPGPEVMTANDDDHNPVRIEPGQAVVFQGGKLWIDLPQYSWNVTETFQAEHSSGASTFLVHVVESLPRHVSTMRTALVPLLLAPLALAVPDNLAAFEPALATLDQLATSNNDTTPIDNIAELLKRQNLCGNNQYQCSNAASLCCPRTAVCSADRNNVVGCCPQGAACTGTLGTSATGVATASTTSPFVSASTTSNFVQQTTAASGASTVSNAFYPFPYIATTYTNAAACSSAYTRCQSDAASCTNALIGGAQGVTISAPNGGATITAVPSIGQQSAVSICSSLSQEACYGLQVDACRAFDGSGNAAPTRCGGYIGAVGVALGVAGQLL</sequence>
<protein>
    <submittedName>
        <fullName evidence="1">Uncharacterized protein</fullName>
    </submittedName>
</protein>
<gene>
    <name evidence="1" type="ORF">N0V87_001554</name>
</gene>
<reference evidence="1" key="1">
    <citation type="submission" date="2022-10" db="EMBL/GenBank/DDBJ databases">
        <title>Tapping the CABI collections for fungal endophytes: first genome assemblies for Collariella, Neodidymelliopsis, Ascochyta clinopodiicola, Didymella pomorum, Didymosphaeria variabile, Neocosmospora piperis and Neocucurbitaria cava.</title>
        <authorList>
            <person name="Hill R."/>
        </authorList>
    </citation>
    <scope>NUCLEOTIDE SEQUENCE</scope>
    <source>
        <strain evidence="1">IMI 360193</strain>
    </source>
</reference>
<accession>A0A9W9C4H2</accession>
<dbReference type="AlphaFoldDB" id="A0A9W9C4H2"/>
<evidence type="ECO:0000313" key="1">
    <source>
        <dbReference type="EMBL" id="KAJ4341889.1"/>
    </source>
</evidence>
<comment type="caution">
    <text evidence="1">The sequence shown here is derived from an EMBL/GenBank/DDBJ whole genome shotgun (WGS) entry which is preliminary data.</text>
</comment>